<dbReference type="InterPro" id="IPR000515">
    <property type="entry name" value="MetI-like"/>
</dbReference>
<feature type="transmembrane region" description="Helical" evidence="7">
    <location>
        <begin position="111"/>
        <end position="130"/>
    </location>
</feature>
<feature type="transmembrane region" description="Helical" evidence="7">
    <location>
        <begin position="72"/>
        <end position="99"/>
    </location>
</feature>
<dbReference type="Pfam" id="PF00528">
    <property type="entry name" value="BPD_transp_1"/>
    <property type="match status" value="1"/>
</dbReference>
<keyword evidence="2 7" id="KW-0813">Transport</keyword>
<evidence type="ECO:0000256" key="4">
    <source>
        <dbReference type="ARBA" id="ARBA00022692"/>
    </source>
</evidence>
<name>A0ABW8TSE8_9CLOT</name>
<evidence type="ECO:0000256" key="2">
    <source>
        <dbReference type="ARBA" id="ARBA00022448"/>
    </source>
</evidence>
<feature type="transmembrane region" description="Helical" evidence="7">
    <location>
        <begin position="184"/>
        <end position="209"/>
    </location>
</feature>
<protein>
    <submittedName>
        <fullName evidence="9">Carbohydrate ABC transporter permease</fullName>
    </submittedName>
</protein>
<evidence type="ECO:0000313" key="9">
    <source>
        <dbReference type="EMBL" id="MFL0267461.1"/>
    </source>
</evidence>
<feature type="domain" description="ABC transmembrane type-1" evidence="8">
    <location>
        <begin position="75"/>
        <end position="273"/>
    </location>
</feature>
<dbReference type="Proteomes" id="UP001623661">
    <property type="component" value="Unassembled WGS sequence"/>
</dbReference>
<gene>
    <name evidence="9" type="ORF">ACJDUH_05035</name>
</gene>
<feature type="transmembrane region" description="Helical" evidence="7">
    <location>
        <begin position="12"/>
        <end position="32"/>
    </location>
</feature>
<feature type="transmembrane region" description="Helical" evidence="7">
    <location>
        <begin position="256"/>
        <end position="275"/>
    </location>
</feature>
<dbReference type="RefSeq" id="WP_406764064.1">
    <property type="nucleotide sequence ID" value="NZ_JBJHZY010000001.1"/>
</dbReference>
<evidence type="ECO:0000256" key="3">
    <source>
        <dbReference type="ARBA" id="ARBA00022475"/>
    </source>
</evidence>
<dbReference type="InterPro" id="IPR035906">
    <property type="entry name" value="MetI-like_sf"/>
</dbReference>
<feature type="transmembrane region" description="Helical" evidence="7">
    <location>
        <begin position="142"/>
        <end position="163"/>
    </location>
</feature>
<evidence type="ECO:0000256" key="5">
    <source>
        <dbReference type="ARBA" id="ARBA00022989"/>
    </source>
</evidence>
<dbReference type="SUPFAM" id="SSF161098">
    <property type="entry name" value="MetI-like"/>
    <property type="match status" value="1"/>
</dbReference>
<dbReference type="EMBL" id="JBJHZY010000001">
    <property type="protein sequence ID" value="MFL0267461.1"/>
    <property type="molecule type" value="Genomic_DNA"/>
</dbReference>
<dbReference type="Gene3D" id="1.10.3720.10">
    <property type="entry name" value="MetI-like"/>
    <property type="match status" value="1"/>
</dbReference>
<evidence type="ECO:0000256" key="7">
    <source>
        <dbReference type="RuleBase" id="RU363032"/>
    </source>
</evidence>
<keyword evidence="10" id="KW-1185">Reference proteome</keyword>
<evidence type="ECO:0000313" key="10">
    <source>
        <dbReference type="Proteomes" id="UP001623661"/>
    </source>
</evidence>
<dbReference type="PROSITE" id="PS50928">
    <property type="entry name" value="ABC_TM1"/>
    <property type="match status" value="1"/>
</dbReference>
<accession>A0ABW8TSE8</accession>
<dbReference type="CDD" id="cd06261">
    <property type="entry name" value="TM_PBP2"/>
    <property type="match status" value="1"/>
</dbReference>
<comment type="caution">
    <text evidence="9">The sequence shown here is derived from an EMBL/GenBank/DDBJ whole genome shotgun (WGS) entry which is preliminary data.</text>
</comment>
<keyword evidence="5 7" id="KW-1133">Transmembrane helix</keyword>
<comment type="subcellular location">
    <subcellularLocation>
        <location evidence="1 7">Cell membrane</location>
        <topology evidence="1 7">Multi-pass membrane protein</topology>
    </subcellularLocation>
</comment>
<dbReference type="PANTHER" id="PTHR43744:SF9">
    <property type="entry name" value="POLYGALACTURONAN_RHAMNOGALACTURONAN TRANSPORT SYSTEM PERMEASE PROTEIN YTCP"/>
    <property type="match status" value="1"/>
</dbReference>
<sequence>MAIKRSKGERFSDVIIHLIMIAYSICCLYPILLTFMTSISSEKSVANNGFQLIPQAYSLQSYKIIMKDKSIFQAYGVTIFVTVVGTILALFLCGMAGYAMSVQKVKYRNKVAMFFYIPMVFSAGIAPWYLVCTQVLHFHNNIWALIMPGLVSPFNIFLMRNYFKTIPASLIESAEIDGCSNIRIFIKIILPLSKPIIATVCLFVAMGYWNDWTNALWFIDNRNLYPLQYYLFRIKDMMDMIRRTGSGGMQLPTQTFQLATLFVTIGPIVFLYPFVQKYFIKGIMIGSVKG</sequence>
<organism evidence="9 10">
    <name type="scientific">Candidatus Clostridium radicumherbarum</name>
    <dbReference type="NCBI Taxonomy" id="3381662"/>
    <lineage>
        <taxon>Bacteria</taxon>
        <taxon>Bacillati</taxon>
        <taxon>Bacillota</taxon>
        <taxon>Clostridia</taxon>
        <taxon>Eubacteriales</taxon>
        <taxon>Clostridiaceae</taxon>
        <taxon>Clostridium</taxon>
    </lineage>
</organism>
<comment type="similarity">
    <text evidence="7">Belongs to the binding-protein-dependent transport system permease family.</text>
</comment>
<evidence type="ECO:0000256" key="6">
    <source>
        <dbReference type="ARBA" id="ARBA00023136"/>
    </source>
</evidence>
<keyword evidence="4 7" id="KW-0812">Transmembrane</keyword>
<keyword evidence="3" id="KW-1003">Cell membrane</keyword>
<keyword evidence="6 7" id="KW-0472">Membrane</keyword>
<proteinExistence type="inferred from homology"/>
<dbReference type="PANTHER" id="PTHR43744">
    <property type="entry name" value="ABC TRANSPORTER PERMEASE PROTEIN MG189-RELATED-RELATED"/>
    <property type="match status" value="1"/>
</dbReference>
<evidence type="ECO:0000259" key="8">
    <source>
        <dbReference type="PROSITE" id="PS50928"/>
    </source>
</evidence>
<evidence type="ECO:0000256" key="1">
    <source>
        <dbReference type="ARBA" id="ARBA00004651"/>
    </source>
</evidence>
<reference evidence="9 10" key="1">
    <citation type="submission" date="2024-11" db="EMBL/GenBank/DDBJ databases">
        <authorList>
            <person name="Heng Y.C."/>
            <person name="Lim A.C.H."/>
            <person name="Lee J.K.Y."/>
            <person name="Kittelmann S."/>
        </authorList>
    </citation>
    <scope>NUCLEOTIDE SEQUENCE [LARGE SCALE GENOMIC DNA]</scope>
    <source>
        <strain evidence="9 10">WILCCON 0202</strain>
    </source>
</reference>